<dbReference type="Proteomes" id="UP000076131">
    <property type="component" value="Unassembled WGS sequence"/>
</dbReference>
<dbReference type="EMBL" id="LVJS01000005">
    <property type="protein sequence ID" value="KZC25303.1"/>
    <property type="molecule type" value="Genomic_DNA"/>
</dbReference>
<dbReference type="AlphaFoldDB" id="A0A154QM05"/>
<gene>
    <name evidence="1" type="ORF">RHOFW104T7_04320</name>
</gene>
<comment type="caution">
    <text evidence="1">The sequence shown here is derived from an EMBL/GenBank/DDBJ whole genome shotgun (WGS) entry which is preliminary data.</text>
</comment>
<accession>A0A154QM05</accession>
<protein>
    <submittedName>
        <fullName evidence="1">Uncharacterized protein</fullName>
    </submittedName>
</protein>
<organism evidence="1 2">
    <name type="scientific">Rhodanobacter thiooxydans</name>
    <dbReference type="NCBI Taxonomy" id="416169"/>
    <lineage>
        <taxon>Bacteria</taxon>
        <taxon>Pseudomonadati</taxon>
        <taxon>Pseudomonadota</taxon>
        <taxon>Gammaproteobacteria</taxon>
        <taxon>Lysobacterales</taxon>
        <taxon>Rhodanobacteraceae</taxon>
        <taxon>Rhodanobacter</taxon>
    </lineage>
</organism>
<evidence type="ECO:0000313" key="2">
    <source>
        <dbReference type="Proteomes" id="UP000076131"/>
    </source>
</evidence>
<sequence length="256" mass="26845">MASRAALLLPETPLPSGWSIDPVTGCCVRISDGIRVGPGTSRAIAWSANDIEVRSQGTAVAGQDVALMRLRNAAGCAATSAPLTGNLAVDAQAIAAIHAMGAGLVEAVAGTWYWQPEHAVSAAFNKRLGGFLDAIGVEQMHHPATRADADETWLLTGRIGTLAVRSELVLQVDTDAHVILVAQACGDAVAAVRRARDWAVQMARQYLTDAAETTLSMLHSIPFHEDDAACVRLGGGIHRLLADHVEPNTPPVPTLS</sequence>
<reference evidence="1 2" key="1">
    <citation type="journal article" date="2016" name="MBio">
        <title>Lateral Gene Transfer in a Heavy Metal-Contaminated-Groundwater Microbial Community.</title>
        <authorList>
            <person name="Hemme C.L."/>
            <person name="Green S.J."/>
            <person name="Rishishwar L."/>
            <person name="Prakash O."/>
            <person name="Pettenato A."/>
            <person name="Chakraborty R."/>
            <person name="Deutschbauer A.M."/>
            <person name="Van Nostrand J.D."/>
            <person name="Wu L."/>
            <person name="He Z."/>
            <person name="Jordan I.K."/>
            <person name="Hazen T.C."/>
            <person name="Arkin A.P."/>
            <person name="Kostka J.E."/>
            <person name="Zhou J."/>
        </authorList>
    </citation>
    <scope>NUCLEOTIDE SEQUENCE [LARGE SCALE GENOMIC DNA]</scope>
    <source>
        <strain evidence="1 2">FW104-T7</strain>
    </source>
</reference>
<evidence type="ECO:0000313" key="1">
    <source>
        <dbReference type="EMBL" id="KZC25303.1"/>
    </source>
</evidence>
<keyword evidence="2" id="KW-1185">Reference proteome</keyword>
<name>A0A154QM05_9GAMM</name>
<dbReference type="RefSeq" id="WP_008435406.1">
    <property type="nucleotide sequence ID" value="NZ_LVJS01000005.1"/>
</dbReference>
<proteinExistence type="predicted"/>